<name>A0A7M4DJE0_9MICO</name>
<dbReference type="Proteomes" id="UP000419743">
    <property type="component" value="Unassembled WGS sequence"/>
</dbReference>
<keyword evidence="4" id="KW-1185">Reference proteome</keyword>
<feature type="compositionally biased region" description="Acidic residues" evidence="1">
    <location>
        <begin position="133"/>
        <end position="145"/>
    </location>
</feature>
<accession>A0A7M4DJE0</accession>
<organism evidence="3 4">
    <name type="scientific">Occultella aeris</name>
    <dbReference type="NCBI Taxonomy" id="2761496"/>
    <lineage>
        <taxon>Bacteria</taxon>
        <taxon>Bacillati</taxon>
        <taxon>Actinomycetota</taxon>
        <taxon>Actinomycetes</taxon>
        <taxon>Micrococcales</taxon>
        <taxon>Ruaniaceae</taxon>
        <taxon>Occultella</taxon>
    </lineage>
</organism>
<evidence type="ECO:0000256" key="1">
    <source>
        <dbReference type="SAM" id="MobiDB-lite"/>
    </source>
</evidence>
<comment type="caution">
    <text evidence="3">The sequence shown here is derived from an EMBL/GenBank/DDBJ whole genome shotgun (WGS) entry which is preliminary data.</text>
</comment>
<proteinExistence type="predicted"/>
<dbReference type="EMBL" id="CACRYJ010000030">
    <property type="protein sequence ID" value="VZO37144.1"/>
    <property type="molecule type" value="Genomic_DNA"/>
</dbReference>
<feature type="compositionally biased region" description="Basic and acidic residues" evidence="1">
    <location>
        <begin position="24"/>
        <end position="37"/>
    </location>
</feature>
<protein>
    <recommendedName>
        <fullName evidence="2">DUF5709 domain-containing protein</fullName>
    </recommendedName>
</protein>
<evidence type="ECO:0000259" key="2">
    <source>
        <dbReference type="Pfam" id="PF18970"/>
    </source>
</evidence>
<dbReference type="RefSeq" id="WP_231955254.1">
    <property type="nucleotide sequence ID" value="NZ_CACRYJ010000030.1"/>
</dbReference>
<feature type="region of interest" description="Disordered" evidence="1">
    <location>
        <begin position="1"/>
        <end position="174"/>
    </location>
</feature>
<feature type="domain" description="DUF5709" evidence="2">
    <location>
        <begin position="90"/>
        <end position="131"/>
    </location>
</feature>
<feature type="compositionally biased region" description="Polar residues" evidence="1">
    <location>
        <begin position="1"/>
        <end position="13"/>
    </location>
</feature>
<feature type="compositionally biased region" description="Basic and acidic residues" evidence="1">
    <location>
        <begin position="152"/>
        <end position="166"/>
    </location>
</feature>
<dbReference type="AlphaFoldDB" id="A0A7M4DJE0"/>
<evidence type="ECO:0000313" key="3">
    <source>
        <dbReference type="EMBL" id="VZO37144.1"/>
    </source>
</evidence>
<dbReference type="InterPro" id="IPR043763">
    <property type="entry name" value="DUF5709"/>
</dbReference>
<evidence type="ECO:0000313" key="4">
    <source>
        <dbReference type="Proteomes" id="UP000419743"/>
    </source>
</evidence>
<feature type="compositionally biased region" description="Basic and acidic residues" evidence="1">
    <location>
        <begin position="61"/>
        <end position="111"/>
    </location>
</feature>
<dbReference type="Pfam" id="PF18970">
    <property type="entry name" value="DUF5709"/>
    <property type="match status" value="1"/>
</dbReference>
<feature type="compositionally biased region" description="Low complexity" evidence="1">
    <location>
        <begin position="113"/>
        <end position="125"/>
    </location>
</feature>
<sequence length="174" mass="19001">MSGTEETPGTSTDPELPGEGDNDQLAREDTLESRAVDDLLDEGYSPPERDRNNHWGETAYEESRGESHDQQLAQERPEAWQERGATEYRQADRAGRLEDVRDGAREQDGWGRDAGVAGGAASAEEAAMHIVVGEDEDGDGEDDPEGVVAYVRGDEDGLPDQDRPDRDDEDDDGA</sequence>
<reference evidence="3 4" key="1">
    <citation type="submission" date="2019-11" db="EMBL/GenBank/DDBJ databases">
        <authorList>
            <person name="Criscuolo A."/>
        </authorList>
    </citation>
    <scope>NUCLEOTIDE SEQUENCE [LARGE SCALE GENOMIC DNA]</scope>
    <source>
        <strain evidence="3">CIP111667</strain>
    </source>
</reference>
<gene>
    <name evidence="3" type="ORF">HALOF300_02247</name>
</gene>